<accession>A0A061AZI3</accession>
<dbReference type="OrthoDB" id="428768at2759"/>
<keyword evidence="4" id="KW-0456">Lyase</keyword>
<organism evidence="6">
    <name type="scientific">Rhodotorula toruloides</name>
    <name type="common">Yeast</name>
    <name type="synonym">Rhodosporidium toruloides</name>
    <dbReference type="NCBI Taxonomy" id="5286"/>
    <lineage>
        <taxon>Eukaryota</taxon>
        <taxon>Fungi</taxon>
        <taxon>Dikarya</taxon>
        <taxon>Basidiomycota</taxon>
        <taxon>Pucciniomycotina</taxon>
        <taxon>Microbotryomycetes</taxon>
        <taxon>Sporidiobolales</taxon>
        <taxon>Sporidiobolaceae</taxon>
        <taxon>Rhodotorula</taxon>
    </lineage>
</organism>
<dbReference type="InterPro" id="IPR011057">
    <property type="entry name" value="Mss4-like_sf"/>
</dbReference>
<dbReference type="Pfam" id="PF04828">
    <property type="entry name" value="GFA"/>
    <property type="match status" value="1"/>
</dbReference>
<keyword evidence="2" id="KW-0479">Metal-binding</keyword>
<evidence type="ECO:0000259" key="5">
    <source>
        <dbReference type="PROSITE" id="PS51891"/>
    </source>
</evidence>
<dbReference type="SUPFAM" id="SSF51316">
    <property type="entry name" value="Mss4-like"/>
    <property type="match status" value="1"/>
</dbReference>
<evidence type="ECO:0000313" key="6">
    <source>
        <dbReference type="EMBL" id="CDR42637.1"/>
    </source>
</evidence>
<evidence type="ECO:0000256" key="2">
    <source>
        <dbReference type="ARBA" id="ARBA00022723"/>
    </source>
</evidence>
<reference evidence="6" key="1">
    <citation type="journal article" date="2014" name="Genome Announc.">
        <title>Draft genome sequence of Rhodosporidium toruloides CECT1137, an oleaginous yeast of biotechnological interest.</title>
        <authorList>
            <person name="Morin N."/>
            <person name="Calcas X."/>
            <person name="Devillers H."/>
            <person name="Durrens P."/>
            <person name="Sherman D.J."/>
            <person name="Nicaud J.-M."/>
            <person name="Neuveglise C."/>
        </authorList>
    </citation>
    <scope>NUCLEOTIDE SEQUENCE</scope>
    <source>
        <strain evidence="6">CECT1137</strain>
    </source>
</reference>
<gene>
    <name evidence="6" type="ORF">RHTO0S_07e02432g</name>
</gene>
<dbReference type="PROSITE" id="PS51891">
    <property type="entry name" value="CENP_V_GFA"/>
    <property type="match status" value="1"/>
</dbReference>
<keyword evidence="3" id="KW-0862">Zinc</keyword>
<comment type="similarity">
    <text evidence="1">Belongs to the Gfa family.</text>
</comment>
<dbReference type="Gene3D" id="3.90.1590.10">
    <property type="entry name" value="glutathione-dependent formaldehyde- activating enzyme (gfa)"/>
    <property type="match status" value="1"/>
</dbReference>
<dbReference type="GO" id="GO:0046872">
    <property type="term" value="F:metal ion binding"/>
    <property type="evidence" value="ECO:0007669"/>
    <property type="project" value="UniProtKB-KW"/>
</dbReference>
<name>A0A061AZI3_RHOTO</name>
<dbReference type="AlphaFoldDB" id="A0A061AZI3"/>
<dbReference type="PANTHER" id="PTHR33337:SF40">
    <property type="entry name" value="CENP-V_GFA DOMAIN-CONTAINING PROTEIN-RELATED"/>
    <property type="match status" value="1"/>
</dbReference>
<evidence type="ECO:0000256" key="3">
    <source>
        <dbReference type="ARBA" id="ARBA00022833"/>
    </source>
</evidence>
<dbReference type="EMBL" id="LK052942">
    <property type="protein sequence ID" value="CDR42637.1"/>
    <property type="molecule type" value="Genomic_DNA"/>
</dbReference>
<dbReference type="GO" id="GO:0016846">
    <property type="term" value="F:carbon-sulfur lyase activity"/>
    <property type="evidence" value="ECO:0007669"/>
    <property type="project" value="InterPro"/>
</dbReference>
<dbReference type="PANTHER" id="PTHR33337">
    <property type="entry name" value="GFA DOMAIN-CONTAINING PROTEIN"/>
    <property type="match status" value="1"/>
</dbReference>
<feature type="domain" description="CENP-V/GFA" evidence="5">
    <location>
        <begin position="3"/>
        <end position="125"/>
    </location>
</feature>
<protein>
    <submittedName>
        <fullName evidence="6">RHTO0S07e02432g1_1</fullName>
    </submittedName>
</protein>
<proteinExistence type="inferred from homology"/>
<evidence type="ECO:0000256" key="4">
    <source>
        <dbReference type="ARBA" id="ARBA00023239"/>
    </source>
</evidence>
<sequence length="138" mass="14834">MSATGHCNCGKVTVEVNGGLPDAAILCHCTSCRRTSGSVFSTNLVVKKSDLVIKGEEHIKEYRDTNTDSGCAIIRHFCANCGSPIAGVPEADNSTYFLKGGLFNPHTLPSKVQAELFTRNLESWQKVHEGAHPVQGMS</sequence>
<dbReference type="InterPro" id="IPR006913">
    <property type="entry name" value="CENP-V/GFA"/>
</dbReference>
<evidence type="ECO:0000256" key="1">
    <source>
        <dbReference type="ARBA" id="ARBA00005495"/>
    </source>
</evidence>